<dbReference type="InterPro" id="IPR009057">
    <property type="entry name" value="Homeodomain-like_sf"/>
</dbReference>
<keyword evidence="3" id="KW-0804">Transcription</keyword>
<proteinExistence type="predicted"/>
<dbReference type="PROSITE" id="PS50977">
    <property type="entry name" value="HTH_TETR_2"/>
    <property type="match status" value="1"/>
</dbReference>
<keyword evidence="7" id="KW-1185">Reference proteome</keyword>
<evidence type="ECO:0000259" key="5">
    <source>
        <dbReference type="PROSITE" id="PS50977"/>
    </source>
</evidence>
<dbReference type="Pfam" id="PF00440">
    <property type="entry name" value="TetR_N"/>
    <property type="match status" value="1"/>
</dbReference>
<reference evidence="6 7" key="2">
    <citation type="submission" date="2019-09" db="EMBL/GenBank/DDBJ databases">
        <authorList>
            <person name="Jin C."/>
        </authorList>
    </citation>
    <scope>NUCLEOTIDE SEQUENCE [LARGE SCALE GENOMIC DNA]</scope>
    <source>
        <strain evidence="6 7">BN140041</strain>
    </source>
</reference>
<reference evidence="6 7" key="1">
    <citation type="submission" date="2019-09" db="EMBL/GenBank/DDBJ databases">
        <title>Nocardioides panacisoli sp. nov., isolated from the soil of a ginseng field.</title>
        <authorList>
            <person name="Cho C."/>
        </authorList>
    </citation>
    <scope>NUCLEOTIDE SEQUENCE [LARGE SCALE GENOMIC DNA]</scope>
    <source>
        <strain evidence="6 7">BN140041</strain>
    </source>
</reference>
<evidence type="ECO:0000256" key="3">
    <source>
        <dbReference type="ARBA" id="ARBA00023163"/>
    </source>
</evidence>
<dbReference type="AlphaFoldDB" id="A0A5B1M4U3"/>
<accession>A0A5B1M4U3</accession>
<keyword evidence="1" id="KW-0805">Transcription regulation</keyword>
<dbReference type="Proteomes" id="UP000324351">
    <property type="component" value="Unassembled WGS sequence"/>
</dbReference>
<name>A0A5B1M4U3_9ACTN</name>
<dbReference type="RefSeq" id="WP_149750199.1">
    <property type="nucleotide sequence ID" value="NZ_VUJW01000003.1"/>
</dbReference>
<dbReference type="Gene3D" id="1.10.357.10">
    <property type="entry name" value="Tetracycline Repressor, domain 2"/>
    <property type="match status" value="1"/>
</dbReference>
<dbReference type="SUPFAM" id="SSF46689">
    <property type="entry name" value="Homeodomain-like"/>
    <property type="match status" value="1"/>
</dbReference>
<evidence type="ECO:0000256" key="4">
    <source>
        <dbReference type="PROSITE-ProRule" id="PRU00335"/>
    </source>
</evidence>
<dbReference type="PANTHER" id="PTHR47506:SF1">
    <property type="entry name" value="HTH-TYPE TRANSCRIPTIONAL REGULATOR YJDC"/>
    <property type="match status" value="1"/>
</dbReference>
<keyword evidence="2 4" id="KW-0238">DNA-binding</keyword>
<feature type="DNA-binding region" description="H-T-H motif" evidence="4">
    <location>
        <begin position="24"/>
        <end position="43"/>
    </location>
</feature>
<feature type="domain" description="HTH tetR-type" evidence="5">
    <location>
        <begin position="1"/>
        <end position="61"/>
    </location>
</feature>
<dbReference type="GO" id="GO:0003677">
    <property type="term" value="F:DNA binding"/>
    <property type="evidence" value="ECO:0007669"/>
    <property type="project" value="UniProtKB-UniRule"/>
</dbReference>
<sequence length="181" mass="19884">MDKRDALLELAADYVVEHGLIGLTLRPLAAALGTSDRMLLYHFDSRDDLVIAVIVRTVDRATAAVEVLPDAPSVRSGVNRLWEAFRSEPLRGCLHVYCQAAATGLIGQEPYRSAARDANARWAQSLRDYLVRCGASPRRVARVVRLVDSSLYGFHLDLITDRAEELARGVDDLARAAEALA</sequence>
<evidence type="ECO:0000256" key="1">
    <source>
        <dbReference type="ARBA" id="ARBA00023015"/>
    </source>
</evidence>
<gene>
    <name evidence="6" type="ORF">F0U47_10160</name>
</gene>
<evidence type="ECO:0000256" key="2">
    <source>
        <dbReference type="ARBA" id="ARBA00023125"/>
    </source>
</evidence>
<evidence type="ECO:0000313" key="7">
    <source>
        <dbReference type="Proteomes" id="UP000324351"/>
    </source>
</evidence>
<dbReference type="InterPro" id="IPR001647">
    <property type="entry name" value="HTH_TetR"/>
</dbReference>
<evidence type="ECO:0000313" key="6">
    <source>
        <dbReference type="EMBL" id="KAA1427781.1"/>
    </source>
</evidence>
<dbReference type="PANTHER" id="PTHR47506">
    <property type="entry name" value="TRANSCRIPTIONAL REGULATORY PROTEIN"/>
    <property type="match status" value="1"/>
</dbReference>
<organism evidence="6 7">
    <name type="scientific">Nocardioides antri</name>
    <dbReference type="NCBI Taxonomy" id="2607659"/>
    <lineage>
        <taxon>Bacteria</taxon>
        <taxon>Bacillati</taxon>
        <taxon>Actinomycetota</taxon>
        <taxon>Actinomycetes</taxon>
        <taxon>Propionibacteriales</taxon>
        <taxon>Nocardioidaceae</taxon>
        <taxon>Nocardioides</taxon>
    </lineage>
</organism>
<comment type="caution">
    <text evidence="6">The sequence shown here is derived from an EMBL/GenBank/DDBJ whole genome shotgun (WGS) entry which is preliminary data.</text>
</comment>
<dbReference type="EMBL" id="VUJW01000003">
    <property type="protein sequence ID" value="KAA1427781.1"/>
    <property type="molecule type" value="Genomic_DNA"/>
</dbReference>
<protein>
    <submittedName>
        <fullName evidence="6">TetR/AcrR family transcriptional regulator</fullName>
    </submittedName>
</protein>